<comment type="similarity">
    <text evidence="2 16">Belongs to the cation transport ATPase (P-type) (TC 3.A.3) family. Type IB subfamily.</text>
</comment>
<comment type="subcellular location">
    <subcellularLocation>
        <location evidence="1">Cell membrane</location>
        <topology evidence="1">Multi-pass membrane protein</topology>
    </subcellularLocation>
</comment>
<keyword evidence="16" id="KW-1003">Cell membrane</keyword>
<dbReference type="SFLD" id="SFLDF00027">
    <property type="entry name" value="p-type_atpase"/>
    <property type="match status" value="1"/>
</dbReference>
<evidence type="ECO:0000256" key="13">
    <source>
        <dbReference type="ARBA" id="ARBA00023136"/>
    </source>
</evidence>
<dbReference type="GO" id="GO:0005524">
    <property type="term" value="F:ATP binding"/>
    <property type="evidence" value="ECO:0007669"/>
    <property type="project" value="UniProtKB-UniRule"/>
</dbReference>
<evidence type="ECO:0000256" key="9">
    <source>
        <dbReference type="ARBA" id="ARBA00022840"/>
    </source>
</evidence>
<name>A0AAJ1T4H7_9BACI</name>
<evidence type="ECO:0000256" key="16">
    <source>
        <dbReference type="RuleBase" id="RU362081"/>
    </source>
</evidence>
<dbReference type="PROSITE" id="PS00154">
    <property type="entry name" value="ATPASE_E1_E2"/>
    <property type="match status" value="1"/>
</dbReference>
<dbReference type="InterPro" id="IPR027256">
    <property type="entry name" value="P-typ_ATPase_IB"/>
</dbReference>
<keyword evidence="9 16" id="KW-0067">ATP-binding</keyword>
<feature type="transmembrane region" description="Helical" evidence="16">
    <location>
        <begin position="87"/>
        <end position="106"/>
    </location>
</feature>
<dbReference type="GO" id="GO:0008551">
    <property type="term" value="F:P-type cadmium transporter activity"/>
    <property type="evidence" value="ECO:0007669"/>
    <property type="project" value="UniProtKB-EC"/>
</dbReference>
<evidence type="ECO:0000259" key="17">
    <source>
        <dbReference type="Pfam" id="PF00122"/>
    </source>
</evidence>
<feature type="transmembrane region" description="Helical" evidence="16">
    <location>
        <begin position="311"/>
        <end position="331"/>
    </location>
</feature>
<dbReference type="GO" id="GO:0005886">
    <property type="term" value="C:plasma membrane"/>
    <property type="evidence" value="ECO:0007669"/>
    <property type="project" value="UniProtKB-SubCell"/>
</dbReference>
<dbReference type="SFLD" id="SFLDS00003">
    <property type="entry name" value="Haloacid_Dehalogenase"/>
    <property type="match status" value="1"/>
</dbReference>
<keyword evidence="3" id="KW-0813">Transport</keyword>
<comment type="caution">
    <text evidence="18">The sequence shown here is derived from an EMBL/GenBank/DDBJ whole genome shotgun (WGS) entry which is preliminary data.</text>
</comment>
<evidence type="ECO:0000313" key="19">
    <source>
        <dbReference type="Proteomes" id="UP001237207"/>
    </source>
</evidence>
<dbReference type="Pfam" id="PF00122">
    <property type="entry name" value="E1-E2_ATPase"/>
    <property type="match status" value="1"/>
</dbReference>
<keyword evidence="12" id="KW-0406">Ion transport</keyword>
<dbReference type="CDD" id="cd00371">
    <property type="entry name" value="HMA"/>
    <property type="match status" value="1"/>
</dbReference>
<accession>A0AAJ1T4H7</accession>
<evidence type="ECO:0000256" key="14">
    <source>
        <dbReference type="ARBA" id="ARBA00039103"/>
    </source>
</evidence>
<dbReference type="InterPro" id="IPR001757">
    <property type="entry name" value="P_typ_ATPase"/>
</dbReference>
<dbReference type="PRINTS" id="PR00119">
    <property type="entry name" value="CATATPASE"/>
</dbReference>
<feature type="transmembrane region" description="Helical" evidence="16">
    <location>
        <begin position="668"/>
        <end position="691"/>
    </location>
</feature>
<dbReference type="InterPro" id="IPR008250">
    <property type="entry name" value="ATPase_P-typ_transduc_dom_A_sf"/>
</dbReference>
<reference evidence="18" key="1">
    <citation type="submission" date="2023-07" db="EMBL/GenBank/DDBJ databases">
        <title>Genomic Encyclopedia of Type Strains, Phase IV (KMG-IV): sequencing the most valuable type-strain genomes for metagenomic binning, comparative biology and taxonomic classification.</title>
        <authorList>
            <person name="Goeker M."/>
        </authorList>
    </citation>
    <scope>NUCLEOTIDE SEQUENCE</scope>
    <source>
        <strain evidence="18">DSM 23947</strain>
    </source>
</reference>
<comment type="catalytic activity">
    <reaction evidence="15">
        <text>Cd(2+)(in) + ATP + H2O = Cd(2+)(out) + ADP + phosphate + H(+)</text>
        <dbReference type="Rhea" id="RHEA:12132"/>
        <dbReference type="ChEBI" id="CHEBI:15377"/>
        <dbReference type="ChEBI" id="CHEBI:15378"/>
        <dbReference type="ChEBI" id="CHEBI:30616"/>
        <dbReference type="ChEBI" id="CHEBI:43474"/>
        <dbReference type="ChEBI" id="CHEBI:48775"/>
        <dbReference type="ChEBI" id="CHEBI:456216"/>
        <dbReference type="EC" id="7.2.2.21"/>
    </reaction>
</comment>
<dbReference type="AlphaFoldDB" id="A0AAJ1T4H7"/>
<dbReference type="InterPro" id="IPR059000">
    <property type="entry name" value="ATPase_P-type_domA"/>
</dbReference>
<organism evidence="18 19">
    <name type="scientific">Oikeobacillus pervagus</name>
    <dbReference type="NCBI Taxonomy" id="1325931"/>
    <lineage>
        <taxon>Bacteria</taxon>
        <taxon>Bacillati</taxon>
        <taxon>Bacillota</taxon>
        <taxon>Bacilli</taxon>
        <taxon>Bacillales</taxon>
        <taxon>Bacillaceae</taxon>
        <taxon>Oikeobacillus</taxon>
    </lineage>
</organism>
<evidence type="ECO:0000256" key="6">
    <source>
        <dbReference type="ARBA" id="ARBA00022692"/>
    </source>
</evidence>
<protein>
    <recommendedName>
        <fullName evidence="14">Cd(2+)-exporting ATPase</fullName>
        <ecNumber evidence="14">7.2.2.21</ecNumber>
    </recommendedName>
</protein>
<evidence type="ECO:0000256" key="5">
    <source>
        <dbReference type="ARBA" id="ARBA00022553"/>
    </source>
</evidence>
<dbReference type="EC" id="7.2.2.21" evidence="14"/>
<dbReference type="Gene3D" id="3.40.1110.10">
    <property type="entry name" value="Calcium-transporting ATPase, cytoplasmic domain N"/>
    <property type="match status" value="1"/>
</dbReference>
<dbReference type="InterPro" id="IPR023298">
    <property type="entry name" value="ATPase_P-typ_TM_dom_sf"/>
</dbReference>
<keyword evidence="6 16" id="KW-0812">Transmembrane</keyword>
<dbReference type="PRINTS" id="PR00941">
    <property type="entry name" value="CDATPASE"/>
</dbReference>
<keyword evidence="19" id="KW-1185">Reference proteome</keyword>
<dbReference type="SFLD" id="SFLDG00002">
    <property type="entry name" value="C1.7:_P-type_atpase_like"/>
    <property type="match status" value="1"/>
</dbReference>
<evidence type="ECO:0000256" key="8">
    <source>
        <dbReference type="ARBA" id="ARBA00022741"/>
    </source>
</evidence>
<keyword evidence="13 16" id="KW-0472">Membrane</keyword>
<dbReference type="EMBL" id="JAUSUC010000009">
    <property type="protein sequence ID" value="MDQ0214655.1"/>
    <property type="molecule type" value="Genomic_DNA"/>
</dbReference>
<evidence type="ECO:0000256" key="10">
    <source>
        <dbReference type="ARBA" id="ARBA00022967"/>
    </source>
</evidence>
<keyword evidence="4" id="KW-0104">Cadmium</keyword>
<dbReference type="SUPFAM" id="SSF56784">
    <property type="entry name" value="HAD-like"/>
    <property type="match status" value="1"/>
</dbReference>
<dbReference type="SUPFAM" id="SSF81665">
    <property type="entry name" value="Calcium ATPase, transmembrane domain M"/>
    <property type="match status" value="1"/>
</dbReference>
<proteinExistence type="inferred from homology"/>
<dbReference type="InterPro" id="IPR036412">
    <property type="entry name" value="HAD-like_sf"/>
</dbReference>
<dbReference type="InterPro" id="IPR044492">
    <property type="entry name" value="P_typ_ATPase_HD_dom"/>
</dbReference>
<dbReference type="Pfam" id="PF00702">
    <property type="entry name" value="Hydrolase"/>
    <property type="match status" value="1"/>
</dbReference>
<dbReference type="Gene3D" id="3.40.50.1000">
    <property type="entry name" value="HAD superfamily/HAD-like"/>
    <property type="match status" value="1"/>
</dbReference>
<sequence length="703" mass="77079">MDEYRLKGLSCANCAREMEEEIQKLPNGKDAKIFFNSGKLNISKDVDIKKVEKILASDGAVLVRERMDNQGHEEHDHPHGNGPNWKLLVAISFGLFLLAMFTTNWLPVSVTVGLYLAATAISGFQTFIKGIKNLFRLKFNIDTLMTIALIGAFSIGEWKEGTLVAILFGVNEYLEGLGMEKARKSMDSLLKVAPKEAIRIENGIERLVPIQSLNRGDIVLVKAGEKIPSDGVVLEGKSSVNEAAITGESMPVDKGIHDSVYGGSINNEGVLKVEITKNYVDSSLAKILHLVSEAQETKTPTEQFINQFAKYYTPFIMFISFVVMTIPPLFMNGHWGDWFYQGLAVLIVGCPCALILSSPIAIISGITRNARNGILVKGGVYLEELGKIKTIAFDKTGTLTKGKPFVEKTIVYNKDEFFFVSGSIEKSSSHPLAKAVMEEVNKQKISFYDPEEIQTLAGQGIIATMKGEKYFVGNEKSLHHLNLTEEIQRDIDDLKNEGFTLVIISNEENVLGMFGISDQIRPESKEIMDQLKQIGIEHTVMLTGDHEKTAEKVADKVGLTDYFAGLLPDEKVEKIKNLTQKSKTAMVGDGINDAPALATANLGIAMGKGTDSAIETADIVLMQDHLGKLPSAISISKRVNAVIKWNISIALGLKLIALILTIPGWLTLWIAIMSDMGATILVTLISLTVLIESKKESTLMVPS</sequence>
<feature type="transmembrane region" description="Helical" evidence="16">
    <location>
        <begin position="642"/>
        <end position="662"/>
    </location>
</feature>
<dbReference type="InterPro" id="IPR051014">
    <property type="entry name" value="Cation_Transport_ATPase_IB"/>
</dbReference>
<dbReference type="Proteomes" id="UP001237207">
    <property type="component" value="Unassembled WGS sequence"/>
</dbReference>
<dbReference type="NCBIfam" id="TIGR01512">
    <property type="entry name" value="ATPase-IB2_Cd"/>
    <property type="match status" value="1"/>
</dbReference>
<evidence type="ECO:0000256" key="1">
    <source>
        <dbReference type="ARBA" id="ARBA00004651"/>
    </source>
</evidence>
<dbReference type="InterPro" id="IPR036163">
    <property type="entry name" value="HMA_dom_sf"/>
</dbReference>
<keyword evidence="7 16" id="KW-0479">Metal-binding</keyword>
<keyword evidence="8 16" id="KW-0547">Nucleotide-binding</keyword>
<gene>
    <name evidence="18" type="ORF">J2S13_001052</name>
</gene>
<dbReference type="PANTHER" id="PTHR48085">
    <property type="entry name" value="CADMIUM/ZINC-TRANSPORTING ATPASE HMA2-RELATED"/>
    <property type="match status" value="1"/>
</dbReference>
<feature type="transmembrane region" description="Helical" evidence="16">
    <location>
        <begin position="343"/>
        <end position="367"/>
    </location>
</feature>
<dbReference type="InterPro" id="IPR023299">
    <property type="entry name" value="ATPase_P-typ_cyto_dom_N"/>
</dbReference>
<dbReference type="SUPFAM" id="SSF81653">
    <property type="entry name" value="Calcium ATPase, transduction domain A"/>
    <property type="match status" value="1"/>
</dbReference>
<dbReference type="FunFam" id="2.70.150.10:FF:000002">
    <property type="entry name" value="Copper-transporting ATPase 1, putative"/>
    <property type="match status" value="1"/>
</dbReference>
<dbReference type="Gene3D" id="3.30.70.100">
    <property type="match status" value="1"/>
</dbReference>
<keyword evidence="5" id="KW-0597">Phosphoprotein</keyword>
<dbReference type="RefSeq" id="WP_307256640.1">
    <property type="nucleotide sequence ID" value="NZ_JAUSUC010000009.1"/>
</dbReference>
<dbReference type="GO" id="GO:0016887">
    <property type="term" value="F:ATP hydrolysis activity"/>
    <property type="evidence" value="ECO:0007669"/>
    <property type="project" value="InterPro"/>
</dbReference>
<feature type="domain" description="P-type ATPase A" evidence="17">
    <location>
        <begin position="192"/>
        <end position="291"/>
    </location>
</feature>
<feature type="transmembrane region" description="Helical" evidence="16">
    <location>
        <begin position="112"/>
        <end position="131"/>
    </location>
</feature>
<keyword evidence="10" id="KW-1278">Translocase</keyword>
<evidence type="ECO:0000256" key="7">
    <source>
        <dbReference type="ARBA" id="ARBA00022723"/>
    </source>
</evidence>
<evidence type="ECO:0000256" key="4">
    <source>
        <dbReference type="ARBA" id="ARBA00022539"/>
    </source>
</evidence>
<dbReference type="InterPro" id="IPR006121">
    <property type="entry name" value="HMA_dom"/>
</dbReference>
<dbReference type="InterPro" id="IPR018303">
    <property type="entry name" value="ATPase_P-typ_P_site"/>
</dbReference>
<dbReference type="SUPFAM" id="SSF55008">
    <property type="entry name" value="HMA, heavy metal-associated domain"/>
    <property type="match status" value="1"/>
</dbReference>
<dbReference type="NCBIfam" id="TIGR01525">
    <property type="entry name" value="ATPase-IB_hvy"/>
    <property type="match status" value="1"/>
</dbReference>
<evidence type="ECO:0000256" key="11">
    <source>
        <dbReference type="ARBA" id="ARBA00022989"/>
    </source>
</evidence>
<dbReference type="PANTHER" id="PTHR48085:SF5">
    <property type="entry name" value="CADMIUM_ZINC-TRANSPORTING ATPASE HMA4-RELATED"/>
    <property type="match status" value="1"/>
</dbReference>
<evidence type="ECO:0000256" key="15">
    <source>
        <dbReference type="ARBA" id="ARBA00049338"/>
    </source>
</evidence>
<dbReference type="Gene3D" id="2.70.150.10">
    <property type="entry name" value="Calcium-transporting ATPase, cytoplasmic transduction domain A"/>
    <property type="match status" value="1"/>
</dbReference>
<dbReference type="PROSITE" id="PS01229">
    <property type="entry name" value="COF_2"/>
    <property type="match status" value="1"/>
</dbReference>
<dbReference type="NCBIfam" id="TIGR01494">
    <property type="entry name" value="ATPase_P-type"/>
    <property type="match status" value="1"/>
</dbReference>
<evidence type="ECO:0000256" key="3">
    <source>
        <dbReference type="ARBA" id="ARBA00022448"/>
    </source>
</evidence>
<dbReference type="NCBIfam" id="TIGR01511">
    <property type="entry name" value="ATPase-IB1_Cu"/>
    <property type="match status" value="1"/>
</dbReference>
<evidence type="ECO:0000256" key="2">
    <source>
        <dbReference type="ARBA" id="ARBA00006024"/>
    </source>
</evidence>
<keyword evidence="11 16" id="KW-1133">Transmembrane helix</keyword>
<dbReference type="InterPro" id="IPR023214">
    <property type="entry name" value="HAD_sf"/>
</dbReference>
<evidence type="ECO:0000313" key="18">
    <source>
        <dbReference type="EMBL" id="MDQ0214655.1"/>
    </source>
</evidence>
<evidence type="ECO:0000256" key="12">
    <source>
        <dbReference type="ARBA" id="ARBA00023065"/>
    </source>
</evidence>
<dbReference type="GO" id="GO:0046872">
    <property type="term" value="F:metal ion binding"/>
    <property type="evidence" value="ECO:0007669"/>
    <property type="project" value="UniProtKB-KW"/>
</dbReference>